<sequence>MKVTLPFLAFPFGTHAAPLLTLTRCLSSSAPNLRFSFLNSAKSNAKVFSKIKPDDYRNIKPCNVDNGIPEDHVFSGHPLEAVELFLRAMPRNFENGLKEVVANTGTKITCLFTGFVLLVCGRYGGRNGRSMGGALDCLAVFCFCPYVHRCHSNEHNTCEGLTRRSHTWEFRRTILTNATQNGTHDARKATALAMNAFEEIDPTVTKDLKSKLKMVLNVGPFDLASPPKSYSDDSGCIRWLDRHEPASVAYLSFGTILTPPPNELIALAQALEAQKVPFLWSFRDTSKLHLLEAFLQRTSTQGKVVPWTPQLQVLENSSVGVFITHAGWNSVSESIAGGVPMICRPFFADQMLNSRLVVDIWQIGASVEGGTFTKSGTMRALEIVFSSEKGKKMKENIGVLKAKAKMAVGENGSSTKNFKTLLKVVSGCEEIP</sequence>
<dbReference type="Proteomes" id="UP000585474">
    <property type="component" value="Unassembled WGS sequence"/>
</dbReference>
<reference evidence="8 9" key="1">
    <citation type="submission" date="2019-07" db="EMBL/GenBank/DDBJ databases">
        <title>De Novo Assembly of kiwifruit Actinidia rufa.</title>
        <authorList>
            <person name="Sugita-Konishi S."/>
            <person name="Sato K."/>
            <person name="Mori E."/>
            <person name="Abe Y."/>
            <person name="Kisaki G."/>
            <person name="Hamano K."/>
            <person name="Suezawa K."/>
            <person name="Otani M."/>
            <person name="Fukuda T."/>
            <person name="Manabe T."/>
            <person name="Gomi K."/>
            <person name="Tabuchi M."/>
            <person name="Akimitsu K."/>
            <person name="Kataoka I."/>
        </authorList>
    </citation>
    <scope>NUCLEOTIDE SEQUENCE [LARGE SCALE GENOMIC DNA]</scope>
    <source>
        <strain evidence="9">cv. Fuchu</strain>
    </source>
</reference>
<evidence type="ECO:0000313" key="8">
    <source>
        <dbReference type="EMBL" id="GFY91475.1"/>
    </source>
</evidence>
<evidence type="ECO:0000256" key="1">
    <source>
        <dbReference type="ARBA" id="ARBA00009995"/>
    </source>
</evidence>
<dbReference type="PANTHER" id="PTHR48045:SF34">
    <property type="entry name" value="ISOFLAVONE 7-O-GLUCOSYLTRANSFERASE 1-LIKE"/>
    <property type="match status" value="1"/>
</dbReference>
<dbReference type="OrthoDB" id="5835829at2759"/>
<evidence type="ECO:0000256" key="7">
    <source>
        <dbReference type="SAM" id="SignalP"/>
    </source>
</evidence>
<name>A0A7J0EYG5_9ERIC</name>
<dbReference type="GO" id="GO:0009813">
    <property type="term" value="P:flavonoid biosynthetic process"/>
    <property type="evidence" value="ECO:0007669"/>
    <property type="project" value="UniProtKB-KW"/>
</dbReference>
<dbReference type="PANTHER" id="PTHR48045">
    <property type="entry name" value="UDP-GLYCOSYLTRANSFERASE 72B1"/>
    <property type="match status" value="1"/>
</dbReference>
<evidence type="ECO:0000256" key="3">
    <source>
        <dbReference type="ARBA" id="ARBA00022679"/>
    </source>
</evidence>
<proteinExistence type="inferred from homology"/>
<evidence type="ECO:0000256" key="5">
    <source>
        <dbReference type="RuleBase" id="RU003718"/>
    </source>
</evidence>
<dbReference type="EMBL" id="BJWL01000007">
    <property type="protein sequence ID" value="GFY91475.1"/>
    <property type="molecule type" value="Genomic_DNA"/>
</dbReference>
<gene>
    <name evidence="8" type="ORF">Acr_07g0016710</name>
</gene>
<dbReference type="GO" id="GO:0008194">
    <property type="term" value="F:UDP-glycosyltransferase activity"/>
    <property type="evidence" value="ECO:0007669"/>
    <property type="project" value="InterPro"/>
</dbReference>
<dbReference type="PROSITE" id="PS00375">
    <property type="entry name" value="UDPGT"/>
    <property type="match status" value="1"/>
</dbReference>
<comment type="similarity">
    <text evidence="1 5">Belongs to the UDP-glycosyltransferase family.</text>
</comment>
<dbReference type="EC" id="2.4.1.-" evidence="6"/>
<dbReference type="FunFam" id="3.40.50.2000:FF:000091">
    <property type="entry name" value="Glycosyltransferase"/>
    <property type="match status" value="1"/>
</dbReference>
<keyword evidence="3 5" id="KW-0808">Transferase</keyword>
<evidence type="ECO:0000256" key="4">
    <source>
        <dbReference type="ARBA" id="ARBA00023241"/>
    </source>
</evidence>
<evidence type="ECO:0000256" key="6">
    <source>
        <dbReference type="RuleBase" id="RU362057"/>
    </source>
</evidence>
<feature type="signal peptide" evidence="7">
    <location>
        <begin position="1"/>
        <end position="16"/>
    </location>
</feature>
<keyword evidence="4" id="KW-0284">Flavonoid biosynthesis</keyword>
<dbReference type="CDD" id="cd03784">
    <property type="entry name" value="GT1_Gtf-like"/>
    <property type="match status" value="1"/>
</dbReference>
<accession>A0A7J0EYG5</accession>
<keyword evidence="9" id="KW-1185">Reference proteome</keyword>
<dbReference type="SUPFAM" id="SSF53756">
    <property type="entry name" value="UDP-Glycosyltransferase/glycogen phosphorylase"/>
    <property type="match status" value="1"/>
</dbReference>
<comment type="caution">
    <text evidence="8">The sequence shown here is derived from an EMBL/GenBank/DDBJ whole genome shotgun (WGS) entry which is preliminary data.</text>
</comment>
<evidence type="ECO:0000313" key="9">
    <source>
        <dbReference type="Proteomes" id="UP000585474"/>
    </source>
</evidence>
<keyword evidence="7" id="KW-0732">Signal</keyword>
<protein>
    <recommendedName>
        <fullName evidence="6">Glycosyltransferase</fullName>
        <ecNumber evidence="6">2.4.1.-</ecNumber>
    </recommendedName>
</protein>
<dbReference type="InterPro" id="IPR035595">
    <property type="entry name" value="UDP_glycos_trans_CS"/>
</dbReference>
<keyword evidence="2 5" id="KW-0328">Glycosyltransferase</keyword>
<feature type="chain" id="PRO_5029687315" description="Glycosyltransferase" evidence="7">
    <location>
        <begin position="17"/>
        <end position="432"/>
    </location>
</feature>
<dbReference type="AlphaFoldDB" id="A0A7J0EYG5"/>
<dbReference type="Pfam" id="PF00201">
    <property type="entry name" value="UDPGT"/>
    <property type="match status" value="1"/>
</dbReference>
<dbReference type="Gene3D" id="3.40.50.2000">
    <property type="entry name" value="Glycogen Phosphorylase B"/>
    <property type="match status" value="2"/>
</dbReference>
<organism evidence="8 9">
    <name type="scientific">Actinidia rufa</name>
    <dbReference type="NCBI Taxonomy" id="165716"/>
    <lineage>
        <taxon>Eukaryota</taxon>
        <taxon>Viridiplantae</taxon>
        <taxon>Streptophyta</taxon>
        <taxon>Embryophyta</taxon>
        <taxon>Tracheophyta</taxon>
        <taxon>Spermatophyta</taxon>
        <taxon>Magnoliopsida</taxon>
        <taxon>eudicotyledons</taxon>
        <taxon>Gunneridae</taxon>
        <taxon>Pentapetalae</taxon>
        <taxon>asterids</taxon>
        <taxon>Ericales</taxon>
        <taxon>Actinidiaceae</taxon>
        <taxon>Actinidia</taxon>
    </lineage>
</organism>
<evidence type="ECO:0000256" key="2">
    <source>
        <dbReference type="ARBA" id="ARBA00022676"/>
    </source>
</evidence>
<dbReference type="InterPro" id="IPR002213">
    <property type="entry name" value="UDP_glucos_trans"/>
</dbReference>